<dbReference type="OrthoDB" id="793749at2"/>
<name>A0A2W2AFS8_9BACT</name>
<dbReference type="EMBL" id="QKTW01000003">
    <property type="protein sequence ID" value="PZF74365.1"/>
    <property type="molecule type" value="Genomic_DNA"/>
</dbReference>
<dbReference type="Proteomes" id="UP000248745">
    <property type="component" value="Unassembled WGS sequence"/>
</dbReference>
<dbReference type="RefSeq" id="WP_110997202.1">
    <property type="nucleotide sequence ID" value="NZ_QKTW01000003.1"/>
</dbReference>
<sequence length="142" mass="16169">MKRRTVKRALKWVGITLLLLVVVLAVHIYLVTRPQAPTEHTVAMARIDLKQKIDQADADKINAWLSQQKGVDHVLCNPESAIVVFTFKPVQTSADSIVAAFKIQLHYKAQRYMPTEEEMQSGCPVAATSVTFKVYHFFRRIF</sequence>
<keyword evidence="1" id="KW-1133">Transmembrane helix</keyword>
<evidence type="ECO:0000256" key="1">
    <source>
        <dbReference type="SAM" id="Phobius"/>
    </source>
</evidence>
<feature type="transmembrane region" description="Helical" evidence="1">
    <location>
        <begin position="12"/>
        <end position="30"/>
    </location>
</feature>
<gene>
    <name evidence="2" type="ORF">DN068_01945</name>
</gene>
<keyword evidence="3" id="KW-1185">Reference proteome</keyword>
<dbReference type="AlphaFoldDB" id="A0A2W2AFS8"/>
<keyword evidence="1" id="KW-0472">Membrane</keyword>
<organism evidence="2 3">
    <name type="scientific">Taibaiella soli</name>
    <dbReference type="NCBI Taxonomy" id="1649169"/>
    <lineage>
        <taxon>Bacteria</taxon>
        <taxon>Pseudomonadati</taxon>
        <taxon>Bacteroidota</taxon>
        <taxon>Chitinophagia</taxon>
        <taxon>Chitinophagales</taxon>
        <taxon>Chitinophagaceae</taxon>
        <taxon>Taibaiella</taxon>
    </lineage>
</organism>
<protein>
    <submittedName>
        <fullName evidence="2">Uncharacterized protein</fullName>
    </submittedName>
</protein>
<evidence type="ECO:0000313" key="2">
    <source>
        <dbReference type="EMBL" id="PZF74365.1"/>
    </source>
</evidence>
<keyword evidence="1" id="KW-0812">Transmembrane</keyword>
<proteinExistence type="predicted"/>
<accession>A0A2W2AFS8</accession>
<evidence type="ECO:0000313" key="3">
    <source>
        <dbReference type="Proteomes" id="UP000248745"/>
    </source>
</evidence>
<comment type="caution">
    <text evidence="2">The sequence shown here is derived from an EMBL/GenBank/DDBJ whole genome shotgun (WGS) entry which is preliminary data.</text>
</comment>
<reference evidence="2 3" key="1">
    <citation type="submission" date="2018-06" db="EMBL/GenBank/DDBJ databases">
        <title>Mucibacter soli gen. nov., sp. nov., a new member of the family Chitinophagaceae producing mucin.</title>
        <authorList>
            <person name="Kim M.-K."/>
            <person name="Park S."/>
            <person name="Kim T.-S."/>
            <person name="Joung Y."/>
            <person name="Han J.-H."/>
            <person name="Kim S.B."/>
        </authorList>
    </citation>
    <scope>NUCLEOTIDE SEQUENCE [LARGE SCALE GENOMIC DNA]</scope>
    <source>
        <strain evidence="2 3">R1-15</strain>
    </source>
</reference>